<evidence type="ECO:0000313" key="2">
    <source>
        <dbReference type="Proteomes" id="UP000664032"/>
    </source>
</evidence>
<keyword evidence="2" id="KW-1185">Reference proteome</keyword>
<sequence>MAFTLSALELDLNSVERLIEYLDVPQEPPAIIETKRAPAYWPSSSSNTDLLVVENLEVKYAPELPSVINDVSFSLKAGERIGLLGRTGSGKSTLATSLMRFVEPTNGRITIDGIDISTIGVYDLRSKITFIPQDATLFSGTLRENLDPFGDHSDGECTEALRRVRMFADDTPPTQSIRPSRTPSRASSMHSEHFSTATTNIDSKPSISLDAQVSAGGTNFSQGQRQLIAMARALIRRSPIIIFDEATSSIDFETDSIIQATIREEFSGSLLLTDYDRLIILDKGKVEKHIVEFDTPWNLIQKEDGVFRSMCMKTGTFSELEDAAKAASLTQSLQT</sequence>
<dbReference type="EMBL" id="JAFIQS020000010">
    <property type="protein sequence ID" value="KAH9476583.1"/>
    <property type="molecule type" value="Genomic_DNA"/>
</dbReference>
<evidence type="ECO:0000313" key="1">
    <source>
        <dbReference type="EMBL" id="KAH9476583.1"/>
    </source>
</evidence>
<gene>
    <name evidence="1" type="ORF">JR316_0010495</name>
</gene>
<reference evidence="1" key="1">
    <citation type="submission" date="2021-10" db="EMBL/GenBank/DDBJ databases">
        <title>Psilocybe cubensis genome.</title>
        <authorList>
            <person name="Mckernan K.J."/>
            <person name="Crawford S."/>
            <person name="Trippe A."/>
            <person name="Kane L.T."/>
            <person name="Mclaughlin S."/>
        </authorList>
    </citation>
    <scope>NUCLEOTIDE SEQUENCE</scope>
    <source>
        <strain evidence="1">MGC-MH-2018</strain>
    </source>
</reference>
<proteinExistence type="predicted"/>
<comment type="caution">
    <text evidence="1">The sequence shown here is derived from an EMBL/GenBank/DDBJ whole genome shotgun (WGS) entry which is preliminary data.</text>
</comment>
<name>A0ACB8GLL3_PSICU</name>
<protein>
    <submittedName>
        <fullName evidence="1">ATP-dependent bile acid permease</fullName>
    </submittedName>
</protein>
<dbReference type="Proteomes" id="UP000664032">
    <property type="component" value="Unassembled WGS sequence"/>
</dbReference>
<accession>A0ACB8GLL3</accession>
<organism evidence="1 2">
    <name type="scientific">Psilocybe cubensis</name>
    <name type="common">Psychedelic mushroom</name>
    <name type="synonym">Stropharia cubensis</name>
    <dbReference type="NCBI Taxonomy" id="181762"/>
    <lineage>
        <taxon>Eukaryota</taxon>
        <taxon>Fungi</taxon>
        <taxon>Dikarya</taxon>
        <taxon>Basidiomycota</taxon>
        <taxon>Agaricomycotina</taxon>
        <taxon>Agaricomycetes</taxon>
        <taxon>Agaricomycetidae</taxon>
        <taxon>Agaricales</taxon>
        <taxon>Agaricineae</taxon>
        <taxon>Strophariaceae</taxon>
        <taxon>Psilocybe</taxon>
    </lineage>
</organism>